<dbReference type="OrthoDB" id="1600564at2759"/>
<evidence type="ECO:0000256" key="2">
    <source>
        <dbReference type="ARBA" id="ARBA00023098"/>
    </source>
</evidence>
<keyword evidence="5" id="KW-1185">Reference proteome</keyword>
<proteinExistence type="predicted"/>
<dbReference type="AlphaFoldDB" id="A0A8J5LTB9"/>
<dbReference type="PANTHER" id="PTHR46020:SF4">
    <property type="entry name" value="OS04G0650200 PROTEIN"/>
    <property type="match status" value="1"/>
</dbReference>
<dbReference type="InterPro" id="IPR001087">
    <property type="entry name" value="GDSL"/>
</dbReference>
<keyword evidence="3" id="KW-0732">Signal</keyword>
<name>A0A8J5LTB9_ZINOF</name>
<reference evidence="4 5" key="1">
    <citation type="submission" date="2020-08" db="EMBL/GenBank/DDBJ databases">
        <title>Plant Genome Project.</title>
        <authorList>
            <person name="Zhang R.-G."/>
        </authorList>
    </citation>
    <scope>NUCLEOTIDE SEQUENCE [LARGE SCALE GENOMIC DNA]</scope>
    <source>
        <tissue evidence="4">Rhizome</tissue>
    </source>
</reference>
<dbReference type="EMBL" id="JACMSC010000004">
    <property type="protein sequence ID" value="KAG6525419.1"/>
    <property type="molecule type" value="Genomic_DNA"/>
</dbReference>
<sequence>MACSIFFLIFSLVSLLLMSKLLLGAAILQANGCPQQCGNHSKLFVFGDSYADTGNLGQRLGRNIARSWFPPYGMSFPHKPTGRFSDGRVLTDFVASSMRIGSPVPYRMRRAPGASQLASYGMNFAVAGSGVFDTGNFQRNLALQIDQFESQIDSGVFSGCDVRASAALVAVSGNDYLHLAQRDPHYLLHLDRFMSALFAELKRDLKRLERLGVARVMVTNLHPVGCTPYYTRPTNYTRCSADVSSAVAEHNRRLRELMSELGRGGAASSFIGLDVHGAISSLLRREKFGKPLAPCCESRGEGGSCGQVDEEGKEVYRVCGRPEEHLYWDAVHPTQAAWAAAFEFLRLPVQNNSKCPGH</sequence>
<dbReference type="Proteomes" id="UP000734854">
    <property type="component" value="Unassembled WGS sequence"/>
</dbReference>
<feature type="signal peptide" evidence="3">
    <location>
        <begin position="1"/>
        <end position="24"/>
    </location>
</feature>
<evidence type="ECO:0000313" key="4">
    <source>
        <dbReference type="EMBL" id="KAG6525419.1"/>
    </source>
</evidence>
<organism evidence="4 5">
    <name type="scientific">Zingiber officinale</name>
    <name type="common">Ginger</name>
    <name type="synonym">Amomum zingiber</name>
    <dbReference type="NCBI Taxonomy" id="94328"/>
    <lineage>
        <taxon>Eukaryota</taxon>
        <taxon>Viridiplantae</taxon>
        <taxon>Streptophyta</taxon>
        <taxon>Embryophyta</taxon>
        <taxon>Tracheophyta</taxon>
        <taxon>Spermatophyta</taxon>
        <taxon>Magnoliopsida</taxon>
        <taxon>Liliopsida</taxon>
        <taxon>Zingiberales</taxon>
        <taxon>Zingiberaceae</taxon>
        <taxon>Zingiber</taxon>
    </lineage>
</organism>
<evidence type="ECO:0000256" key="1">
    <source>
        <dbReference type="ARBA" id="ARBA00022801"/>
    </source>
</evidence>
<keyword evidence="2" id="KW-0443">Lipid metabolism</keyword>
<dbReference type="GO" id="GO:0016788">
    <property type="term" value="F:hydrolase activity, acting on ester bonds"/>
    <property type="evidence" value="ECO:0007669"/>
    <property type="project" value="InterPro"/>
</dbReference>
<gene>
    <name evidence="4" type="ORF">ZIOFF_015375</name>
</gene>
<protein>
    <recommendedName>
        <fullName evidence="6">GDSL esterase/lipase</fullName>
    </recommendedName>
</protein>
<dbReference type="PANTHER" id="PTHR46020">
    <property type="entry name" value="OSJNBB0059K02.9 PROTEIN"/>
    <property type="match status" value="1"/>
</dbReference>
<comment type="caution">
    <text evidence="4">The sequence shown here is derived from an EMBL/GenBank/DDBJ whole genome shotgun (WGS) entry which is preliminary data.</text>
</comment>
<evidence type="ECO:0008006" key="6">
    <source>
        <dbReference type="Google" id="ProtNLM"/>
    </source>
</evidence>
<accession>A0A8J5LTB9</accession>
<dbReference type="GO" id="GO:0006629">
    <property type="term" value="P:lipid metabolic process"/>
    <property type="evidence" value="ECO:0007669"/>
    <property type="project" value="UniProtKB-KW"/>
</dbReference>
<evidence type="ECO:0000256" key="3">
    <source>
        <dbReference type="SAM" id="SignalP"/>
    </source>
</evidence>
<feature type="chain" id="PRO_5035152353" description="GDSL esterase/lipase" evidence="3">
    <location>
        <begin position="25"/>
        <end position="358"/>
    </location>
</feature>
<dbReference type="Pfam" id="PF00657">
    <property type="entry name" value="Lipase_GDSL"/>
    <property type="match status" value="1"/>
</dbReference>
<keyword evidence="1" id="KW-0378">Hydrolase</keyword>
<evidence type="ECO:0000313" key="5">
    <source>
        <dbReference type="Proteomes" id="UP000734854"/>
    </source>
</evidence>